<name>A0AB37UDI5_9CYAN</name>
<evidence type="ECO:0000313" key="3">
    <source>
        <dbReference type="Proteomes" id="UP000282574"/>
    </source>
</evidence>
<keyword evidence="3" id="KW-1185">Reference proteome</keyword>
<feature type="transmembrane region" description="Helical" evidence="1">
    <location>
        <begin position="34"/>
        <end position="57"/>
    </location>
</feature>
<proteinExistence type="predicted"/>
<dbReference type="AlphaFoldDB" id="A0AB37UDI5"/>
<evidence type="ECO:0008006" key="4">
    <source>
        <dbReference type="Google" id="ProtNLM"/>
    </source>
</evidence>
<evidence type="ECO:0000313" key="2">
    <source>
        <dbReference type="EMBL" id="RUT07403.1"/>
    </source>
</evidence>
<keyword evidence="1" id="KW-0472">Membrane</keyword>
<reference evidence="2 3" key="1">
    <citation type="journal article" date="2019" name="Genome Biol. Evol.">
        <title>Day and night: Metabolic profiles and evolutionary relationships of six axenic non-marine cyanobacteria.</title>
        <authorList>
            <person name="Will S.E."/>
            <person name="Henke P."/>
            <person name="Boedeker C."/>
            <person name="Huang S."/>
            <person name="Brinkmann H."/>
            <person name="Rohde M."/>
            <person name="Jarek M."/>
            <person name="Friedl T."/>
            <person name="Seufert S."/>
            <person name="Schumacher M."/>
            <person name="Overmann J."/>
            <person name="Neumann-Schaal M."/>
            <person name="Petersen J."/>
        </authorList>
    </citation>
    <scope>NUCLEOTIDE SEQUENCE [LARGE SCALE GENOMIC DNA]</scope>
    <source>
        <strain evidence="2 3">SAG 39.79</strain>
    </source>
</reference>
<organism evidence="2 3">
    <name type="scientific">Chroococcidiopsis cubana SAG 39.79</name>
    <dbReference type="NCBI Taxonomy" id="388085"/>
    <lineage>
        <taxon>Bacteria</taxon>
        <taxon>Bacillati</taxon>
        <taxon>Cyanobacteriota</taxon>
        <taxon>Cyanophyceae</taxon>
        <taxon>Chroococcidiopsidales</taxon>
        <taxon>Chroococcidiopsidaceae</taxon>
        <taxon>Chroococcidiopsis</taxon>
    </lineage>
</organism>
<keyword evidence="1" id="KW-1133">Transmembrane helix</keyword>
<dbReference type="Pfam" id="PF00873">
    <property type="entry name" value="ACR_tran"/>
    <property type="match status" value="1"/>
</dbReference>
<dbReference type="Proteomes" id="UP000282574">
    <property type="component" value="Unassembled WGS sequence"/>
</dbReference>
<evidence type="ECO:0000256" key="1">
    <source>
        <dbReference type="SAM" id="Phobius"/>
    </source>
</evidence>
<protein>
    <recommendedName>
        <fullName evidence="4">Membrane transport protein MMPL domain-containing protein</fullName>
    </recommendedName>
</protein>
<dbReference type="SUPFAM" id="SSF82866">
    <property type="entry name" value="Multidrug efflux transporter AcrB transmembrane domain"/>
    <property type="match status" value="1"/>
</dbReference>
<accession>A0AB37UDI5</accession>
<sequence>MLYSDDGPSIVLRGFSFMVATEADAIARQSLGTVVFGGMLVATFLSLFVVPILYIAIGTIRDRLILGYTAKTD</sequence>
<keyword evidence="1" id="KW-0812">Transmembrane</keyword>
<comment type="caution">
    <text evidence="2">The sequence shown here is derived from an EMBL/GenBank/DDBJ whole genome shotgun (WGS) entry which is preliminary data.</text>
</comment>
<dbReference type="EMBL" id="RSCK01000062">
    <property type="protein sequence ID" value="RUT07403.1"/>
    <property type="molecule type" value="Genomic_DNA"/>
</dbReference>
<dbReference type="InterPro" id="IPR001036">
    <property type="entry name" value="Acrflvin-R"/>
</dbReference>
<dbReference type="Gene3D" id="1.20.1640.10">
    <property type="entry name" value="Multidrug efflux transporter AcrB transmembrane domain"/>
    <property type="match status" value="1"/>
</dbReference>
<dbReference type="GO" id="GO:0016020">
    <property type="term" value="C:membrane"/>
    <property type="evidence" value="ECO:0007669"/>
    <property type="project" value="InterPro"/>
</dbReference>
<dbReference type="GO" id="GO:0022857">
    <property type="term" value="F:transmembrane transporter activity"/>
    <property type="evidence" value="ECO:0007669"/>
    <property type="project" value="InterPro"/>
</dbReference>
<gene>
    <name evidence="2" type="ORF">DSM107010_50820</name>
</gene>